<protein>
    <submittedName>
        <fullName evidence="2">Uncharacterized protein</fullName>
    </submittedName>
</protein>
<sequence>MLKHCRQVSVDDVTNEQQKCSNGGGGHRLRRSHQPSRFSIVKPGCVETWLENIPPHCRGSGPGHDGLVDQLLDGTAQHQATGVSPVNQHHMSLSDTAAYNESDPDSLPMGPAFRSAKPRYSFNSAMEGEECVSNGSHHEFQRQPRRKTRENRYDAKPSTSESRCDSDNRTRNPRENHKARQRHKLRSGKEIMKNFASAAVRTERVIMKPHVADNRLPNAGDGSDIALGDLSFHNFELGCRNSKTKRMFDDSDIDGASKRTAHAQAGSIMGQPTAETTNEVMASDTEPSSSGCPGVLGHISRMSNVGRMFTAREPDGNSAADLEGTTSPKVGIPRKRELTSSVRHKSQHRPGAQPCSCSRKDRSPSVIGEPRLGQSYSGTEPVRNIDTNYISQAGLYSDSNSPRFRFPAGCQTSLIQSNYGSNPAQRKYHEFHDDNSVVNESLRLDFEDPKDVDTLHETLRLQSSMNQRPVLQVKSDFDHTARYCVCADDQLNPKRDFEEDSAQPLRTTTVNPMNRDHAEKVVVPPLSGLARGQPGRNTAFRTKAQFDMDQPPDLHGFESPEPVQSQQSPLPHDCGKLPREQLSKDSLPPDHWSRFGQDNSPHIYPDTKGRFDKAQGCIGEGFTLQDNSTQNYCNTGNEKIRPGYLDDRPLVDFGGTMPGGEAQEAASSTQGRVSLSRAGSTGFPESSEAHIPSWMVENHDWTVNGDEIDDLGMASFWSPHYLV</sequence>
<evidence type="ECO:0000256" key="1">
    <source>
        <dbReference type="SAM" id="MobiDB-lite"/>
    </source>
</evidence>
<feature type="region of interest" description="Disordered" evidence="1">
    <location>
        <begin position="547"/>
        <end position="589"/>
    </location>
</feature>
<feature type="compositionally biased region" description="Basic and acidic residues" evidence="1">
    <location>
        <begin position="573"/>
        <end position="589"/>
    </location>
</feature>
<dbReference type="AlphaFoldDB" id="A0A179G393"/>
<feature type="region of interest" description="Disordered" evidence="1">
    <location>
        <begin position="655"/>
        <end position="690"/>
    </location>
</feature>
<name>A0A179G393_METCM</name>
<evidence type="ECO:0000313" key="2">
    <source>
        <dbReference type="EMBL" id="OAQ72335.1"/>
    </source>
</evidence>
<keyword evidence="3" id="KW-1185">Reference proteome</keyword>
<dbReference type="OrthoDB" id="4939587at2759"/>
<accession>A0A179G393</accession>
<dbReference type="Proteomes" id="UP000078397">
    <property type="component" value="Unassembled WGS sequence"/>
</dbReference>
<dbReference type="RefSeq" id="XP_018148418.1">
    <property type="nucleotide sequence ID" value="XM_018280381.1"/>
</dbReference>
<feature type="compositionally biased region" description="Polar residues" evidence="1">
    <location>
        <begin position="665"/>
        <end position="679"/>
    </location>
</feature>
<feature type="region of interest" description="Disordered" evidence="1">
    <location>
        <begin position="1"/>
        <end position="36"/>
    </location>
</feature>
<reference evidence="2 3" key="1">
    <citation type="journal article" date="2016" name="PLoS Pathog.">
        <title>Biosynthesis of antibiotic leucinostatins in bio-control fungus Purpureocillium lilacinum and their inhibition on phytophthora revealed by genome mining.</title>
        <authorList>
            <person name="Wang G."/>
            <person name="Liu Z."/>
            <person name="Lin R."/>
            <person name="Li E."/>
            <person name="Mao Z."/>
            <person name="Ling J."/>
            <person name="Yang Y."/>
            <person name="Yin W.B."/>
            <person name="Xie B."/>
        </authorList>
    </citation>
    <scope>NUCLEOTIDE SEQUENCE [LARGE SCALE GENOMIC DNA]</scope>
    <source>
        <strain evidence="2">170</strain>
    </source>
</reference>
<evidence type="ECO:0000313" key="3">
    <source>
        <dbReference type="Proteomes" id="UP000078397"/>
    </source>
</evidence>
<gene>
    <name evidence="2" type="ORF">VFPPC_00342</name>
</gene>
<dbReference type="KEGG" id="pchm:VFPPC_00342"/>
<feature type="compositionally biased region" description="Basic and acidic residues" evidence="1">
    <location>
        <begin position="162"/>
        <end position="178"/>
    </location>
</feature>
<feature type="region of interest" description="Disordered" evidence="1">
    <location>
        <begin position="128"/>
        <end position="186"/>
    </location>
</feature>
<feature type="region of interest" description="Disordered" evidence="1">
    <location>
        <begin position="310"/>
        <end position="382"/>
    </location>
</feature>
<feature type="region of interest" description="Disordered" evidence="1">
    <location>
        <begin position="495"/>
        <end position="517"/>
    </location>
</feature>
<organism evidence="2 3">
    <name type="scientific">Pochonia chlamydosporia 170</name>
    <dbReference type="NCBI Taxonomy" id="1380566"/>
    <lineage>
        <taxon>Eukaryota</taxon>
        <taxon>Fungi</taxon>
        <taxon>Dikarya</taxon>
        <taxon>Ascomycota</taxon>
        <taxon>Pezizomycotina</taxon>
        <taxon>Sordariomycetes</taxon>
        <taxon>Hypocreomycetidae</taxon>
        <taxon>Hypocreales</taxon>
        <taxon>Clavicipitaceae</taxon>
        <taxon>Pochonia</taxon>
    </lineage>
</organism>
<dbReference type="STRING" id="1380566.A0A179G393"/>
<comment type="caution">
    <text evidence="2">The sequence shown here is derived from an EMBL/GenBank/DDBJ whole genome shotgun (WGS) entry which is preliminary data.</text>
</comment>
<dbReference type="EMBL" id="LSBJ02000001">
    <property type="protein sequence ID" value="OAQ72335.1"/>
    <property type="molecule type" value="Genomic_DNA"/>
</dbReference>
<dbReference type="GeneID" id="28844375"/>
<proteinExistence type="predicted"/>